<keyword evidence="2" id="KW-0418">Kinase</keyword>
<dbReference type="InterPro" id="IPR003594">
    <property type="entry name" value="HATPase_dom"/>
</dbReference>
<dbReference type="EMBL" id="JAAQOM010000012">
    <property type="protein sequence ID" value="NIA55817.1"/>
    <property type="molecule type" value="Genomic_DNA"/>
</dbReference>
<dbReference type="InterPro" id="IPR036890">
    <property type="entry name" value="HATPase_C_sf"/>
</dbReference>
<dbReference type="Proteomes" id="UP000716322">
    <property type="component" value="Unassembled WGS sequence"/>
</dbReference>
<sequence>MASSNDAGLTVRARDGLILVVDDTVANLQILADFLVDCGYRVLVAQEGEEALERAALALPDLILLDVMLPDMDGFEVCRRLKQRSTTCDIPVVFMTALVEVEHKLMGFAAGGIDYVTKPLQLAEVLARIDTHMRLRWLQKQLEDKNAELQRSHDELECRVAERTAELSEANRCLRQEIEEREQAEAALRDSERKFRTLAENSPDLIARYDRDWRRVYVNPAYTALFATSAQQAPGGSGFGDAGMAACQNMLRSVMATGERAESVLTWQQPGAKPRHYVFHAVPEYDVDGTVVRVLTIGRDVTALKEAEQNLRELSARQHTAREEERKHIARELHDELGQFLTALRMSVSLLRVRFGQDNPALTEHAKGMTQLVDRNIQVVRNVAASLRPAALDMGIQPALEWLVDEFRRHAGIAATLLVEDENIVLDDDSQTAIFRIVQESLTNVARHAEAGEVTVTLDSSDAYCQVTVQDDGVGFEPGQVGKSSLGLVGMRERVLMVGGAIDIDSARGRGTTVVVRVPLGTPSTHEAQAQPD</sequence>
<dbReference type="InterPro" id="IPR013656">
    <property type="entry name" value="PAS_4"/>
</dbReference>
<dbReference type="Gene3D" id="1.20.5.1930">
    <property type="match status" value="1"/>
</dbReference>
<dbReference type="PROSITE" id="PS50109">
    <property type="entry name" value="HIS_KIN"/>
    <property type="match status" value="1"/>
</dbReference>
<dbReference type="Pfam" id="PF08448">
    <property type="entry name" value="PAS_4"/>
    <property type="match status" value="1"/>
</dbReference>
<dbReference type="Gene3D" id="3.40.50.2300">
    <property type="match status" value="1"/>
</dbReference>
<keyword evidence="10" id="KW-1185">Reference proteome</keyword>
<dbReference type="CDD" id="cd16917">
    <property type="entry name" value="HATPase_UhpB-NarQ-NarX-like"/>
    <property type="match status" value="1"/>
</dbReference>
<dbReference type="Gene3D" id="3.30.565.10">
    <property type="entry name" value="Histidine kinase-like ATPase, C-terminal domain"/>
    <property type="match status" value="1"/>
</dbReference>
<dbReference type="InterPro" id="IPR001789">
    <property type="entry name" value="Sig_transdc_resp-reg_receiver"/>
</dbReference>
<dbReference type="SUPFAM" id="SSF52172">
    <property type="entry name" value="CheY-like"/>
    <property type="match status" value="1"/>
</dbReference>
<evidence type="ECO:0000313" key="10">
    <source>
        <dbReference type="Proteomes" id="UP000716322"/>
    </source>
</evidence>
<dbReference type="PROSITE" id="PS50113">
    <property type="entry name" value="PAC"/>
    <property type="match status" value="1"/>
</dbReference>
<dbReference type="InterPro" id="IPR050482">
    <property type="entry name" value="Sensor_HK_TwoCompSys"/>
</dbReference>
<keyword evidence="1" id="KW-0808">Transferase</keyword>
<dbReference type="InterPro" id="IPR035965">
    <property type="entry name" value="PAS-like_dom_sf"/>
</dbReference>
<dbReference type="PROSITE" id="PS50110">
    <property type="entry name" value="RESPONSE_REGULATORY"/>
    <property type="match status" value="1"/>
</dbReference>
<dbReference type="InterPro" id="IPR000014">
    <property type="entry name" value="PAS"/>
</dbReference>
<protein>
    <submittedName>
        <fullName evidence="9">Response regulator</fullName>
    </submittedName>
</protein>
<dbReference type="Gene3D" id="3.30.450.20">
    <property type="entry name" value="PAS domain"/>
    <property type="match status" value="1"/>
</dbReference>
<dbReference type="Pfam" id="PF07730">
    <property type="entry name" value="HisKA_3"/>
    <property type="match status" value="1"/>
</dbReference>
<dbReference type="PANTHER" id="PTHR24421:SF59">
    <property type="entry name" value="OXYGEN SENSOR HISTIDINE KINASE NREB"/>
    <property type="match status" value="1"/>
</dbReference>
<keyword evidence="4" id="KW-0597">Phosphoprotein</keyword>
<dbReference type="Pfam" id="PF02518">
    <property type="entry name" value="HATPase_c"/>
    <property type="match status" value="1"/>
</dbReference>
<dbReference type="SMART" id="SM00387">
    <property type="entry name" value="HATPase_c"/>
    <property type="match status" value="1"/>
</dbReference>
<dbReference type="Pfam" id="PF00072">
    <property type="entry name" value="Response_reg"/>
    <property type="match status" value="1"/>
</dbReference>
<dbReference type="CDD" id="cd00130">
    <property type="entry name" value="PAS"/>
    <property type="match status" value="1"/>
</dbReference>
<feature type="coiled-coil region" evidence="5">
    <location>
        <begin position="135"/>
        <end position="201"/>
    </location>
</feature>
<feature type="modified residue" description="4-aspartylphosphate" evidence="4">
    <location>
        <position position="66"/>
    </location>
</feature>
<dbReference type="SUPFAM" id="SSF55785">
    <property type="entry name" value="PYP-like sensor domain (PAS domain)"/>
    <property type="match status" value="1"/>
</dbReference>
<dbReference type="InterPro" id="IPR011712">
    <property type="entry name" value="Sig_transdc_His_kin_sub3_dim/P"/>
</dbReference>
<dbReference type="InterPro" id="IPR000700">
    <property type="entry name" value="PAS-assoc_C"/>
</dbReference>
<dbReference type="SMART" id="SM00448">
    <property type="entry name" value="REC"/>
    <property type="match status" value="1"/>
</dbReference>
<organism evidence="9 10">
    <name type="scientific">Telluria antibiotica</name>
    <dbReference type="NCBI Taxonomy" id="2717319"/>
    <lineage>
        <taxon>Bacteria</taxon>
        <taxon>Pseudomonadati</taxon>
        <taxon>Pseudomonadota</taxon>
        <taxon>Betaproteobacteria</taxon>
        <taxon>Burkholderiales</taxon>
        <taxon>Oxalobacteraceae</taxon>
        <taxon>Telluria group</taxon>
        <taxon>Telluria</taxon>
    </lineage>
</organism>
<keyword evidence="3" id="KW-0902">Two-component regulatory system</keyword>
<feature type="domain" description="PAC" evidence="8">
    <location>
        <begin position="259"/>
        <end position="313"/>
    </location>
</feature>
<proteinExistence type="predicted"/>
<evidence type="ECO:0000256" key="2">
    <source>
        <dbReference type="ARBA" id="ARBA00022777"/>
    </source>
</evidence>
<dbReference type="InterPro" id="IPR005467">
    <property type="entry name" value="His_kinase_dom"/>
</dbReference>
<evidence type="ECO:0000256" key="1">
    <source>
        <dbReference type="ARBA" id="ARBA00022679"/>
    </source>
</evidence>
<gene>
    <name evidence="9" type="ORF">HAV22_19470</name>
</gene>
<evidence type="ECO:0000256" key="3">
    <source>
        <dbReference type="ARBA" id="ARBA00023012"/>
    </source>
</evidence>
<dbReference type="PANTHER" id="PTHR24421">
    <property type="entry name" value="NITRATE/NITRITE SENSOR PROTEIN NARX-RELATED"/>
    <property type="match status" value="1"/>
</dbReference>
<feature type="domain" description="Histidine kinase" evidence="6">
    <location>
        <begin position="332"/>
        <end position="522"/>
    </location>
</feature>
<evidence type="ECO:0000259" key="7">
    <source>
        <dbReference type="PROSITE" id="PS50110"/>
    </source>
</evidence>
<dbReference type="RefSeq" id="WP_166861403.1">
    <property type="nucleotide sequence ID" value="NZ_JAAQOM010000012.1"/>
</dbReference>
<name>A0ABX0PG96_9BURK</name>
<evidence type="ECO:0000259" key="8">
    <source>
        <dbReference type="PROSITE" id="PS50113"/>
    </source>
</evidence>
<feature type="domain" description="Response regulatory" evidence="7">
    <location>
        <begin position="17"/>
        <end position="133"/>
    </location>
</feature>
<evidence type="ECO:0000256" key="4">
    <source>
        <dbReference type="PROSITE-ProRule" id="PRU00169"/>
    </source>
</evidence>
<dbReference type="InterPro" id="IPR011006">
    <property type="entry name" value="CheY-like_superfamily"/>
</dbReference>
<reference evidence="9 10" key="1">
    <citation type="submission" date="2020-03" db="EMBL/GenBank/DDBJ databases">
        <title>Genome sequence of strain Massilia sp. TW-1.</title>
        <authorList>
            <person name="Chaudhary D.K."/>
        </authorList>
    </citation>
    <scope>NUCLEOTIDE SEQUENCE [LARGE SCALE GENOMIC DNA]</scope>
    <source>
        <strain evidence="9 10">TW-1</strain>
    </source>
</reference>
<comment type="caution">
    <text evidence="9">The sequence shown here is derived from an EMBL/GenBank/DDBJ whole genome shotgun (WGS) entry which is preliminary data.</text>
</comment>
<evidence type="ECO:0000313" key="9">
    <source>
        <dbReference type="EMBL" id="NIA55817.1"/>
    </source>
</evidence>
<accession>A0ABX0PG96</accession>
<dbReference type="CDD" id="cd19920">
    <property type="entry name" value="REC_PA4781-like"/>
    <property type="match status" value="1"/>
</dbReference>
<evidence type="ECO:0000259" key="6">
    <source>
        <dbReference type="PROSITE" id="PS50109"/>
    </source>
</evidence>
<dbReference type="SUPFAM" id="SSF55874">
    <property type="entry name" value="ATPase domain of HSP90 chaperone/DNA topoisomerase II/histidine kinase"/>
    <property type="match status" value="1"/>
</dbReference>
<evidence type="ECO:0000256" key="5">
    <source>
        <dbReference type="SAM" id="Coils"/>
    </source>
</evidence>
<keyword evidence="5" id="KW-0175">Coiled coil</keyword>